<sequence>MDDYIADRQLAAKEQPLPWNAADGWIKEPVTIQLPRARKSSKNEESIPTMKVEGVWHRNVVDVIKGAFQSEQAREFHLKPFKMMWKPHPDQPELRIHGETFWTERMLKMDRELPEISGCHLERVAVPMQLWSDSTHLTSFGTQKMWPIYLYLGNLSKYTRSRPCTFSAKHIAYIPSLPDKVKDVYQNLFGDHQLPSKNEMGHLRRELVHAVLALIFSPPFRDAYVNGVKVQCVDSIMRRLFPRLFSYSADYVEKVLLAAMMFLSEYPCPTCLTKKDQIPDIGTINGMKRLIKKSRVDSEERQERVIAVKKLIFIQGCAVRSRRVLQILKDGSYVPTMSHLSKFFLPLGVNMFDIFPTDILHDFELGKWRDVFTHLCRILQSIGGDKLNSLNKR</sequence>
<reference evidence="1 2" key="1">
    <citation type="journal article" date="2019" name="Nat. Ecol. Evol.">
        <title>Megaphylogeny resolves global patterns of mushroom evolution.</title>
        <authorList>
            <person name="Varga T."/>
            <person name="Krizsan K."/>
            <person name="Foldi C."/>
            <person name="Dima B."/>
            <person name="Sanchez-Garcia M."/>
            <person name="Sanchez-Ramirez S."/>
            <person name="Szollosi G.J."/>
            <person name="Szarkandi J.G."/>
            <person name="Papp V."/>
            <person name="Albert L."/>
            <person name="Andreopoulos W."/>
            <person name="Angelini C."/>
            <person name="Antonin V."/>
            <person name="Barry K.W."/>
            <person name="Bougher N.L."/>
            <person name="Buchanan P."/>
            <person name="Buyck B."/>
            <person name="Bense V."/>
            <person name="Catcheside P."/>
            <person name="Chovatia M."/>
            <person name="Cooper J."/>
            <person name="Damon W."/>
            <person name="Desjardin D."/>
            <person name="Finy P."/>
            <person name="Geml J."/>
            <person name="Haridas S."/>
            <person name="Hughes K."/>
            <person name="Justo A."/>
            <person name="Karasinski D."/>
            <person name="Kautmanova I."/>
            <person name="Kiss B."/>
            <person name="Kocsube S."/>
            <person name="Kotiranta H."/>
            <person name="LaButti K.M."/>
            <person name="Lechner B.E."/>
            <person name="Liimatainen K."/>
            <person name="Lipzen A."/>
            <person name="Lukacs Z."/>
            <person name="Mihaltcheva S."/>
            <person name="Morgado L.N."/>
            <person name="Niskanen T."/>
            <person name="Noordeloos M.E."/>
            <person name="Ohm R.A."/>
            <person name="Ortiz-Santana B."/>
            <person name="Ovrebo C."/>
            <person name="Racz N."/>
            <person name="Riley R."/>
            <person name="Savchenko A."/>
            <person name="Shiryaev A."/>
            <person name="Soop K."/>
            <person name="Spirin V."/>
            <person name="Szebenyi C."/>
            <person name="Tomsovsky M."/>
            <person name="Tulloss R.E."/>
            <person name="Uehling J."/>
            <person name="Grigoriev I.V."/>
            <person name="Vagvolgyi C."/>
            <person name="Papp T."/>
            <person name="Martin F.M."/>
            <person name="Miettinen O."/>
            <person name="Hibbett D.S."/>
            <person name="Nagy L.G."/>
        </authorList>
    </citation>
    <scope>NUCLEOTIDE SEQUENCE [LARGE SCALE GENOMIC DNA]</scope>
    <source>
        <strain evidence="1 2">CBS 962.96</strain>
    </source>
</reference>
<dbReference type="InterPro" id="IPR041078">
    <property type="entry name" value="Plavaka"/>
</dbReference>
<organism evidence="1 2">
    <name type="scientific">Dendrothele bispora (strain CBS 962.96)</name>
    <dbReference type="NCBI Taxonomy" id="1314807"/>
    <lineage>
        <taxon>Eukaryota</taxon>
        <taxon>Fungi</taxon>
        <taxon>Dikarya</taxon>
        <taxon>Basidiomycota</taxon>
        <taxon>Agaricomycotina</taxon>
        <taxon>Agaricomycetes</taxon>
        <taxon>Agaricomycetidae</taxon>
        <taxon>Agaricales</taxon>
        <taxon>Agaricales incertae sedis</taxon>
        <taxon>Dendrothele</taxon>
    </lineage>
</organism>
<dbReference type="Proteomes" id="UP000297245">
    <property type="component" value="Unassembled WGS sequence"/>
</dbReference>
<proteinExistence type="predicted"/>
<evidence type="ECO:0000313" key="2">
    <source>
        <dbReference type="Proteomes" id="UP000297245"/>
    </source>
</evidence>
<dbReference type="EMBL" id="ML179072">
    <property type="protein sequence ID" value="THV02952.1"/>
    <property type="molecule type" value="Genomic_DNA"/>
</dbReference>
<name>A0A4S8MJW3_DENBC</name>
<dbReference type="AlphaFoldDB" id="A0A4S8MJW3"/>
<keyword evidence="2" id="KW-1185">Reference proteome</keyword>
<evidence type="ECO:0000313" key="1">
    <source>
        <dbReference type="EMBL" id="THV02952.1"/>
    </source>
</evidence>
<gene>
    <name evidence="1" type="ORF">K435DRAFT_652343</name>
</gene>
<protein>
    <submittedName>
        <fullName evidence="1">Uncharacterized protein</fullName>
    </submittedName>
</protein>
<dbReference type="Pfam" id="PF18759">
    <property type="entry name" value="Plavaka"/>
    <property type="match status" value="1"/>
</dbReference>
<accession>A0A4S8MJW3</accession>
<dbReference type="OrthoDB" id="3208495at2759"/>